<evidence type="ECO:0000313" key="2">
    <source>
        <dbReference type="EMBL" id="QBK25073.1"/>
    </source>
</evidence>
<feature type="transmembrane region" description="Helical" evidence="1">
    <location>
        <begin position="111"/>
        <end position="133"/>
    </location>
</feature>
<keyword evidence="1" id="KW-1133">Transmembrane helix</keyword>
<keyword evidence="1" id="KW-0812">Transmembrane</keyword>
<dbReference type="KEGG" id="uth:DKZ56_03905"/>
<dbReference type="RefSeq" id="WP_208651424.1">
    <property type="nucleotide sequence ID" value="NZ_CP036528.1"/>
</dbReference>
<evidence type="ECO:0000313" key="3">
    <source>
        <dbReference type="Proteomes" id="UP000291151"/>
    </source>
</evidence>
<dbReference type="InterPro" id="IPR021359">
    <property type="entry name" value="DUF2812"/>
</dbReference>
<reference evidence="2 3" key="1">
    <citation type="submission" date="2019-02" db="EMBL/GenBank/DDBJ databases">
        <title>Ureibacillus thermophilus.</title>
        <authorList>
            <person name="Sunny J.S."/>
            <person name="Natarajan A."/>
            <person name="Saleena L.M."/>
        </authorList>
    </citation>
    <scope>NUCLEOTIDE SEQUENCE [LARGE SCALE GENOMIC DNA]</scope>
    <source>
        <strain evidence="2 3">LM102</strain>
    </source>
</reference>
<dbReference type="Proteomes" id="UP000291151">
    <property type="component" value="Chromosome"/>
</dbReference>
<sequence length="176" mass="20266">MRKVKYRIFLDYDKEEKWVNDMAKEGWHLEKFSVGRFVFVKGEPGAFIYRNEYLGNLSEEEKVEYFALLQDSGATIVHESFNWIYVKKPVNEGPFELYTDASSKIDYYNRLLNSLLIVLIVNIAGATINFSIMGLSNKGVFNLGAGILHLLVAALICIPMVKIDKNKKKLKEQLFE</sequence>
<evidence type="ECO:0000256" key="1">
    <source>
        <dbReference type="SAM" id="Phobius"/>
    </source>
</evidence>
<protein>
    <submittedName>
        <fullName evidence="2">DUF2812 domain-containing protein</fullName>
    </submittedName>
</protein>
<keyword evidence="1" id="KW-0472">Membrane</keyword>
<proteinExistence type="predicted"/>
<organism evidence="2 3">
    <name type="scientific">Ureibacillus thermophilus</name>
    <dbReference type="NCBI Taxonomy" id="367743"/>
    <lineage>
        <taxon>Bacteria</taxon>
        <taxon>Bacillati</taxon>
        <taxon>Bacillota</taxon>
        <taxon>Bacilli</taxon>
        <taxon>Bacillales</taxon>
        <taxon>Caryophanaceae</taxon>
        <taxon>Ureibacillus</taxon>
    </lineage>
</organism>
<name>A0A4P6UPW3_9BACL</name>
<dbReference type="AlphaFoldDB" id="A0A4P6UPW3"/>
<feature type="transmembrane region" description="Helical" evidence="1">
    <location>
        <begin position="139"/>
        <end position="161"/>
    </location>
</feature>
<gene>
    <name evidence="2" type="ORF">DKZ56_03905</name>
</gene>
<keyword evidence="3" id="KW-1185">Reference proteome</keyword>
<dbReference type="EMBL" id="CP036528">
    <property type="protein sequence ID" value="QBK25073.1"/>
    <property type="molecule type" value="Genomic_DNA"/>
</dbReference>
<dbReference type="Pfam" id="PF11193">
    <property type="entry name" value="DUF2812"/>
    <property type="match status" value="1"/>
</dbReference>
<accession>A0A4P6UPW3</accession>